<dbReference type="AlphaFoldDB" id="A0A4Y2V6D0"/>
<dbReference type="Proteomes" id="UP000499080">
    <property type="component" value="Unassembled WGS sequence"/>
</dbReference>
<evidence type="ECO:0000313" key="3">
    <source>
        <dbReference type="Proteomes" id="UP000499080"/>
    </source>
</evidence>
<keyword evidence="3" id="KW-1185">Reference proteome</keyword>
<sequence length="257" mass="28852">VCQLRADSRPEGCSLHGILPQKAQPTGNEVFRTFQPLLPHPVAEHERRGERWSPEAGVQQFPAEAAQQHQREERPGGAFHTQPALTSALPTDPFMLKLRAVPPSDIKRNLSIGYSVCRLKTRKINLFIIGKENTKLSHGFQPATANLRTPWLLLVLVTSKIQIIKPCTPDQVARGHTWGFFVLRNPTSYTISTTRTQSTMVHRNYTALMFEHLPTFHRNSRATQKNSSNNDSLPPHDGRSDVLQLTNAEALTMEQGL</sequence>
<feature type="non-terminal residue" evidence="2">
    <location>
        <position position="1"/>
    </location>
</feature>
<protein>
    <submittedName>
        <fullName evidence="2">Uncharacterized protein</fullName>
    </submittedName>
</protein>
<evidence type="ECO:0000313" key="2">
    <source>
        <dbReference type="EMBL" id="GBO20845.1"/>
    </source>
</evidence>
<evidence type="ECO:0000256" key="1">
    <source>
        <dbReference type="SAM" id="MobiDB-lite"/>
    </source>
</evidence>
<feature type="region of interest" description="Disordered" evidence="1">
    <location>
        <begin position="220"/>
        <end position="241"/>
    </location>
</feature>
<feature type="compositionally biased region" description="Polar residues" evidence="1">
    <location>
        <begin position="221"/>
        <end position="232"/>
    </location>
</feature>
<organism evidence="2 3">
    <name type="scientific">Araneus ventricosus</name>
    <name type="common">Orbweaver spider</name>
    <name type="synonym">Epeira ventricosa</name>
    <dbReference type="NCBI Taxonomy" id="182803"/>
    <lineage>
        <taxon>Eukaryota</taxon>
        <taxon>Metazoa</taxon>
        <taxon>Ecdysozoa</taxon>
        <taxon>Arthropoda</taxon>
        <taxon>Chelicerata</taxon>
        <taxon>Arachnida</taxon>
        <taxon>Araneae</taxon>
        <taxon>Araneomorphae</taxon>
        <taxon>Entelegynae</taxon>
        <taxon>Araneoidea</taxon>
        <taxon>Araneidae</taxon>
        <taxon>Araneus</taxon>
    </lineage>
</organism>
<reference evidence="2 3" key="1">
    <citation type="journal article" date="2019" name="Sci. Rep.">
        <title>Orb-weaving spider Araneus ventricosus genome elucidates the spidroin gene catalogue.</title>
        <authorList>
            <person name="Kono N."/>
            <person name="Nakamura H."/>
            <person name="Ohtoshi R."/>
            <person name="Moran D.A.P."/>
            <person name="Shinohara A."/>
            <person name="Yoshida Y."/>
            <person name="Fujiwara M."/>
            <person name="Mori M."/>
            <person name="Tomita M."/>
            <person name="Arakawa K."/>
        </authorList>
    </citation>
    <scope>NUCLEOTIDE SEQUENCE [LARGE SCALE GENOMIC DNA]</scope>
</reference>
<gene>
    <name evidence="2" type="ORF">AVEN_189429_1</name>
</gene>
<accession>A0A4Y2V6D0</accession>
<name>A0A4Y2V6D0_ARAVE</name>
<feature type="region of interest" description="Disordered" evidence="1">
    <location>
        <begin position="47"/>
        <end position="83"/>
    </location>
</feature>
<dbReference type="EMBL" id="BGPR01044137">
    <property type="protein sequence ID" value="GBO20845.1"/>
    <property type="molecule type" value="Genomic_DNA"/>
</dbReference>
<proteinExistence type="predicted"/>
<comment type="caution">
    <text evidence="2">The sequence shown here is derived from an EMBL/GenBank/DDBJ whole genome shotgun (WGS) entry which is preliminary data.</text>
</comment>